<reference evidence="1" key="1">
    <citation type="journal article" date="2014" name="Int. J. Syst. Evol. Microbiol.">
        <title>Complete genome sequence of Corynebacterium casei LMG S-19264T (=DSM 44701T), isolated from a smear-ripened cheese.</title>
        <authorList>
            <consortium name="US DOE Joint Genome Institute (JGI-PGF)"/>
            <person name="Walter F."/>
            <person name="Albersmeier A."/>
            <person name="Kalinowski J."/>
            <person name="Ruckert C."/>
        </authorList>
    </citation>
    <scope>NUCLEOTIDE SEQUENCE</scope>
    <source>
        <strain evidence="1">CGMCC 1.15360</strain>
    </source>
</reference>
<dbReference type="EMBL" id="BMIP01000001">
    <property type="protein sequence ID" value="GGD58732.1"/>
    <property type="molecule type" value="Genomic_DNA"/>
</dbReference>
<accession>A0A916YRX3</accession>
<proteinExistence type="predicted"/>
<evidence type="ECO:0008006" key="3">
    <source>
        <dbReference type="Google" id="ProtNLM"/>
    </source>
</evidence>
<sequence>MGWQKIMNEELNPLADTVDVAATRLSICRAQLYKEVAAGRLKVRKAGRRTLVERSEQQRWLSALPVKSAAD</sequence>
<name>A0A916YRX3_9SPHN</name>
<gene>
    <name evidence="1" type="ORF">GCM10010990_04970</name>
</gene>
<organism evidence="1 2">
    <name type="scientific">Croceicoccus mobilis</name>
    <dbReference type="NCBI Taxonomy" id="1703339"/>
    <lineage>
        <taxon>Bacteria</taxon>
        <taxon>Pseudomonadati</taxon>
        <taxon>Pseudomonadota</taxon>
        <taxon>Alphaproteobacteria</taxon>
        <taxon>Sphingomonadales</taxon>
        <taxon>Erythrobacteraceae</taxon>
        <taxon>Croceicoccus</taxon>
    </lineage>
</organism>
<protein>
    <recommendedName>
        <fullName evidence="3">Helix-turn-helix domain-containing protein</fullName>
    </recommendedName>
</protein>
<keyword evidence="2" id="KW-1185">Reference proteome</keyword>
<dbReference type="Proteomes" id="UP000612349">
    <property type="component" value="Unassembled WGS sequence"/>
</dbReference>
<reference evidence="1" key="2">
    <citation type="submission" date="2020-09" db="EMBL/GenBank/DDBJ databases">
        <authorList>
            <person name="Sun Q."/>
            <person name="Zhou Y."/>
        </authorList>
    </citation>
    <scope>NUCLEOTIDE SEQUENCE</scope>
    <source>
        <strain evidence="1">CGMCC 1.15360</strain>
    </source>
</reference>
<evidence type="ECO:0000313" key="2">
    <source>
        <dbReference type="Proteomes" id="UP000612349"/>
    </source>
</evidence>
<evidence type="ECO:0000313" key="1">
    <source>
        <dbReference type="EMBL" id="GGD58732.1"/>
    </source>
</evidence>
<dbReference type="AlphaFoldDB" id="A0A916YRX3"/>
<comment type="caution">
    <text evidence="1">The sequence shown here is derived from an EMBL/GenBank/DDBJ whole genome shotgun (WGS) entry which is preliminary data.</text>
</comment>